<dbReference type="PANTHER" id="PTHR43158">
    <property type="entry name" value="SKFA PEPTIDE EXPORT ATP-BINDING PROTEIN SKFE"/>
    <property type="match status" value="1"/>
</dbReference>
<dbReference type="PROSITE" id="PS50893">
    <property type="entry name" value="ABC_TRANSPORTER_2"/>
    <property type="match status" value="1"/>
</dbReference>
<dbReference type="Pfam" id="PF00005">
    <property type="entry name" value="ABC_tran"/>
    <property type="match status" value="1"/>
</dbReference>
<evidence type="ECO:0000313" key="4">
    <source>
        <dbReference type="EMBL" id="MEJ6348996.1"/>
    </source>
</evidence>
<dbReference type="Proteomes" id="UP001377804">
    <property type="component" value="Unassembled WGS sequence"/>
</dbReference>
<dbReference type="SMART" id="SM00382">
    <property type="entry name" value="AAA"/>
    <property type="match status" value="1"/>
</dbReference>
<dbReference type="Gene3D" id="3.40.50.300">
    <property type="entry name" value="P-loop containing nucleotide triphosphate hydrolases"/>
    <property type="match status" value="1"/>
</dbReference>
<organism evidence="4 5">
    <name type="scientific">Holzapfeliella saturejae</name>
    <dbReference type="NCBI Taxonomy" id="3082953"/>
    <lineage>
        <taxon>Bacteria</taxon>
        <taxon>Bacillati</taxon>
        <taxon>Bacillota</taxon>
        <taxon>Bacilli</taxon>
        <taxon>Lactobacillales</taxon>
        <taxon>Lactobacillaceae</taxon>
        <taxon>Holzapfeliella</taxon>
    </lineage>
</organism>
<evidence type="ECO:0000313" key="5">
    <source>
        <dbReference type="Proteomes" id="UP001377804"/>
    </source>
</evidence>
<evidence type="ECO:0000256" key="2">
    <source>
        <dbReference type="ARBA" id="ARBA00022840"/>
    </source>
</evidence>
<keyword evidence="2 4" id="KW-0067">ATP-binding</keyword>
<gene>
    <name evidence="4" type="ORF">R4Y45_07155</name>
</gene>
<proteinExistence type="predicted"/>
<dbReference type="EMBL" id="JAWMWG010000005">
    <property type="protein sequence ID" value="MEJ6348996.1"/>
    <property type="molecule type" value="Genomic_DNA"/>
</dbReference>
<dbReference type="SUPFAM" id="SSF52540">
    <property type="entry name" value="P-loop containing nucleoside triphosphate hydrolases"/>
    <property type="match status" value="1"/>
</dbReference>
<name>A0ABU8SHY7_9LACO</name>
<keyword evidence="5" id="KW-1185">Reference proteome</keyword>
<accession>A0ABU8SHY7</accession>
<dbReference type="InterPro" id="IPR003593">
    <property type="entry name" value="AAA+_ATPase"/>
</dbReference>
<feature type="domain" description="ABC transporter" evidence="3">
    <location>
        <begin position="3"/>
        <end position="231"/>
    </location>
</feature>
<sequence>MSLKIKHLSKSFGTTESLKNVSLTFEPQTIYGLLGRNGAGKSTLMSILNNRIIPNDNSETKVTLDDEPLLENDKQLSRLFLMSEVNLYPNNMRVKTIFKWTERFFGDFDWDLAQRMTDHFNLNTKKRLQSLSTGYRTIAKIIIALCTPSDYVFLDEPVLGMDAANRKLFYSFIIEAYEKRPRTFVISTHIIDEIASLIETAIVINNGEIISQIDIDELQMKGKVVSGPQEDATIYTANLNVIGADYLGGSADIYTIGDLPKPVPANLTVSGMTLQNYFVQLTTRDTDKLN</sequence>
<dbReference type="PANTHER" id="PTHR43158:SF5">
    <property type="entry name" value="ABC TRANSPORTER, ATP-BINDING PROTEIN"/>
    <property type="match status" value="1"/>
</dbReference>
<dbReference type="InterPro" id="IPR003439">
    <property type="entry name" value="ABC_transporter-like_ATP-bd"/>
</dbReference>
<reference evidence="4 5" key="1">
    <citation type="submission" date="2023-10" db="EMBL/GenBank/DDBJ databases">
        <title>Holzapfeliella saturejae sp. nov. isolated from Satureja montana flowers.</title>
        <authorList>
            <person name="Alcantara C."/>
            <person name="Zuniga M."/>
            <person name="Landete J.M."/>
            <person name="Monedero V."/>
        </authorList>
    </citation>
    <scope>NUCLEOTIDE SEQUENCE [LARGE SCALE GENOMIC DNA]</scope>
    <source>
        <strain evidence="4 5">He02</strain>
    </source>
</reference>
<keyword evidence="1" id="KW-0547">Nucleotide-binding</keyword>
<dbReference type="GO" id="GO:0005524">
    <property type="term" value="F:ATP binding"/>
    <property type="evidence" value="ECO:0007669"/>
    <property type="project" value="UniProtKB-KW"/>
</dbReference>
<comment type="caution">
    <text evidence="4">The sequence shown here is derived from an EMBL/GenBank/DDBJ whole genome shotgun (WGS) entry which is preliminary data.</text>
</comment>
<evidence type="ECO:0000256" key="1">
    <source>
        <dbReference type="ARBA" id="ARBA00022741"/>
    </source>
</evidence>
<dbReference type="RefSeq" id="WP_339970521.1">
    <property type="nucleotide sequence ID" value="NZ_JAWMWG010000005.1"/>
</dbReference>
<protein>
    <submittedName>
        <fullName evidence="4">ABC transporter ATP-binding protein</fullName>
    </submittedName>
</protein>
<evidence type="ECO:0000259" key="3">
    <source>
        <dbReference type="PROSITE" id="PS50893"/>
    </source>
</evidence>
<dbReference type="InterPro" id="IPR027417">
    <property type="entry name" value="P-loop_NTPase"/>
</dbReference>